<evidence type="ECO:0000259" key="2">
    <source>
        <dbReference type="Pfam" id="PF13473"/>
    </source>
</evidence>
<keyword evidence="4" id="KW-1185">Reference proteome</keyword>
<sequence length="109" mass="12424">MRKLRTILFLFLFIPIPVFATPLANYDITIKDGVFSPQSIEVPSDQRFKITIKNIGQGPAEFENLSLRVEKVLAAGVTSFVVIHPLKPNTYHFIDEFHMDMQGFNIISK</sequence>
<dbReference type="Gene3D" id="2.60.40.420">
    <property type="entry name" value="Cupredoxins - blue copper proteins"/>
    <property type="match status" value="1"/>
</dbReference>
<evidence type="ECO:0000313" key="3">
    <source>
        <dbReference type="EMBL" id="MDI2112842.1"/>
    </source>
</evidence>
<evidence type="ECO:0000256" key="1">
    <source>
        <dbReference type="SAM" id="SignalP"/>
    </source>
</evidence>
<comment type="caution">
    <text evidence="3">The sequence shown here is derived from an EMBL/GenBank/DDBJ whole genome shotgun (WGS) entry which is preliminary data.</text>
</comment>
<dbReference type="Pfam" id="PF13473">
    <property type="entry name" value="Cupredoxin_1"/>
    <property type="match status" value="1"/>
</dbReference>
<protein>
    <submittedName>
        <fullName evidence="3">Cupredoxin domain-containing protein</fullName>
    </submittedName>
</protein>
<dbReference type="EMBL" id="JASBAN010000001">
    <property type="protein sequence ID" value="MDI2112842.1"/>
    <property type="molecule type" value="Genomic_DNA"/>
</dbReference>
<feature type="signal peptide" evidence="1">
    <location>
        <begin position="1"/>
        <end position="20"/>
    </location>
</feature>
<feature type="domain" description="EfeO-type cupredoxin-like" evidence="2">
    <location>
        <begin position="7"/>
        <end position="104"/>
    </location>
</feature>
<evidence type="ECO:0000313" key="4">
    <source>
        <dbReference type="Proteomes" id="UP001431775"/>
    </source>
</evidence>
<proteinExistence type="predicted"/>
<dbReference type="Proteomes" id="UP001431775">
    <property type="component" value="Unassembled WGS sequence"/>
</dbReference>
<keyword evidence="1" id="KW-0732">Signal</keyword>
<dbReference type="RefSeq" id="WP_281462468.1">
    <property type="nucleotide sequence ID" value="NZ_JASBAN010000001.1"/>
</dbReference>
<feature type="chain" id="PRO_5047531384" evidence="1">
    <location>
        <begin position="21"/>
        <end position="109"/>
    </location>
</feature>
<dbReference type="SUPFAM" id="SSF49503">
    <property type="entry name" value="Cupredoxins"/>
    <property type="match status" value="1"/>
</dbReference>
<name>A0ABT6Q7H3_9PROT</name>
<accession>A0ABT6Q7H3</accession>
<reference evidence="3" key="1">
    <citation type="submission" date="2023-05" db="EMBL/GenBank/DDBJ databases">
        <title>Whole genome sequence of Commensalibacter sp.</title>
        <authorList>
            <person name="Charoenyingcharoen P."/>
            <person name="Yukphan P."/>
        </authorList>
    </citation>
    <scope>NUCLEOTIDE SEQUENCE</scope>
    <source>
        <strain evidence="3">TBRC 10068</strain>
    </source>
</reference>
<gene>
    <name evidence="3" type="ORF">QJV33_06015</name>
</gene>
<dbReference type="InterPro" id="IPR008972">
    <property type="entry name" value="Cupredoxin"/>
</dbReference>
<dbReference type="InterPro" id="IPR028096">
    <property type="entry name" value="EfeO_Cupredoxin"/>
</dbReference>
<organism evidence="3 4">
    <name type="scientific">Commensalibacter nepenthis</name>
    <dbReference type="NCBI Taxonomy" id="3043872"/>
    <lineage>
        <taxon>Bacteria</taxon>
        <taxon>Pseudomonadati</taxon>
        <taxon>Pseudomonadota</taxon>
        <taxon>Alphaproteobacteria</taxon>
        <taxon>Acetobacterales</taxon>
        <taxon>Acetobacteraceae</taxon>
    </lineage>
</organism>